<evidence type="ECO:0000256" key="3">
    <source>
        <dbReference type="ARBA" id="ARBA00022598"/>
    </source>
</evidence>
<dbReference type="InterPro" id="IPR025709">
    <property type="entry name" value="Leu_tRNA-synth_edit"/>
</dbReference>
<evidence type="ECO:0000256" key="2">
    <source>
        <dbReference type="ARBA" id="ARBA00022490"/>
    </source>
</evidence>
<comment type="similarity">
    <text evidence="1 9 10">Belongs to the class-I aminoacyl-tRNA synthetase family.</text>
</comment>
<dbReference type="PANTHER" id="PTHR43740:SF2">
    <property type="entry name" value="LEUCINE--TRNA LIGASE, MITOCHONDRIAL"/>
    <property type="match status" value="1"/>
</dbReference>
<feature type="short sequence motif" description="'KMSKS' region" evidence="9">
    <location>
        <begin position="637"/>
        <end position="641"/>
    </location>
</feature>
<dbReference type="Gene3D" id="3.90.740.10">
    <property type="entry name" value="Valyl/Leucyl/Isoleucyl-tRNA synthetase, editing domain"/>
    <property type="match status" value="1"/>
</dbReference>
<organism evidence="14 15">
    <name type="scientific">Piscinibacterium candidicorallinum</name>
    <dbReference type="NCBI Taxonomy" id="1793872"/>
    <lineage>
        <taxon>Bacteria</taxon>
        <taxon>Pseudomonadati</taxon>
        <taxon>Pseudomonadota</taxon>
        <taxon>Betaproteobacteria</taxon>
        <taxon>Burkholderiales</taxon>
        <taxon>Piscinibacterium</taxon>
    </lineage>
</organism>
<dbReference type="HAMAP" id="MF_00049_B">
    <property type="entry name" value="Leu_tRNA_synth_B"/>
    <property type="match status" value="1"/>
</dbReference>
<feature type="domain" description="Aminoacyl-tRNA synthetase class Ia" evidence="11">
    <location>
        <begin position="434"/>
        <end position="589"/>
    </location>
</feature>
<comment type="catalytic activity">
    <reaction evidence="8 9">
        <text>tRNA(Leu) + L-leucine + ATP = L-leucyl-tRNA(Leu) + AMP + diphosphate</text>
        <dbReference type="Rhea" id="RHEA:11688"/>
        <dbReference type="Rhea" id="RHEA-COMP:9613"/>
        <dbReference type="Rhea" id="RHEA-COMP:9622"/>
        <dbReference type="ChEBI" id="CHEBI:30616"/>
        <dbReference type="ChEBI" id="CHEBI:33019"/>
        <dbReference type="ChEBI" id="CHEBI:57427"/>
        <dbReference type="ChEBI" id="CHEBI:78442"/>
        <dbReference type="ChEBI" id="CHEBI:78494"/>
        <dbReference type="ChEBI" id="CHEBI:456215"/>
        <dbReference type="EC" id="6.1.1.4"/>
    </reaction>
</comment>
<dbReference type="InterPro" id="IPR009008">
    <property type="entry name" value="Val/Leu/Ile-tRNA-synth_edit"/>
</dbReference>
<evidence type="ECO:0000259" key="12">
    <source>
        <dbReference type="Pfam" id="PF08264"/>
    </source>
</evidence>
<name>A0ABV7H1B0_9BURK</name>
<proteinExistence type="inferred from homology"/>
<comment type="caution">
    <text evidence="14">The sequence shown here is derived from an EMBL/GenBank/DDBJ whole genome shotgun (WGS) entry which is preliminary data.</text>
</comment>
<keyword evidence="3 9" id="KW-0436">Ligase</keyword>
<dbReference type="Pfam" id="PF00133">
    <property type="entry name" value="tRNA-synt_1"/>
    <property type="match status" value="3"/>
</dbReference>
<keyword evidence="5 9" id="KW-0067">ATP-binding</keyword>
<evidence type="ECO:0000256" key="10">
    <source>
        <dbReference type="RuleBase" id="RU363035"/>
    </source>
</evidence>
<dbReference type="PRINTS" id="PR00985">
    <property type="entry name" value="TRNASYNTHLEU"/>
</dbReference>
<dbReference type="EC" id="6.1.1.4" evidence="9"/>
<dbReference type="InterPro" id="IPR001412">
    <property type="entry name" value="aa-tRNA-synth_I_CS"/>
</dbReference>
<evidence type="ECO:0000313" key="15">
    <source>
        <dbReference type="Proteomes" id="UP001595556"/>
    </source>
</evidence>
<sequence length="882" mass="98412">MNPRYEPSQIEAALQQVWAAQDAYRVTEDASKPKFYACSMLPYPSGKLHMGHVRNYTINDVMLRYLRMNGYNVLMPMGWDAFGLPAENAAIDRKVAPAEWTYANIADMKSQMQPLGLAFDWSRELATCAPEYYKWNQWLFLKMLETGVAYRKTQIVNWDPIDQTVLANEQVIDGRGWRSGAVVEKREIPGYYLGITQYAEELLSAVTDESDPNYLKGWPDQVRAMQANWIGKSTGVRFAFPHEIKDSEGKLIGEGRMYVFTTRADTIMGVTFVAVAPEHPLAVRAGQLIPALATKIEALKQGGTTEAELATKDKEGVATGLFVKHPLTGEKVEVWVGNYVLMTYGDGAVMGVPGHDERDFAFALKYGLPIKQVVDVKGQAYDVRAWQEWYGDKEHGTCVNSGKYDGLAYGAAVDAVAADLKALGLGDKKVTFRLRDWGISRQRYWGTPIPIIHCPEHGAVPVPEKDLPVVLPEDCLPDGSGNPLNKREDFLKTACPICGKDSRRETDTMDTFVDSSWYFMRYACPDATTMVDERNDYWMPMDQYIGGIEHAVLHLLYARFWTKVMRDMKLLKYSEPFTNLFTQGMLLNESFYRPLADGKKQWFYPSEVEVQYDDKGKPVGATAKSDGQPVMLGGIEKMSKSKNNVVEPKDIIAKYGADTARTFVMFAGPPDQSAAWSDSGAEGAYRFLRRLWNFAYEMRERIQGARGVSLAGAGAEVKALRFTIHSALQQAEFDYKRLQYNTVVSATMKMLNAMEDAKLAPSPVANAGVRECLSILLRVLYPVAPHITSQIWADIGYADEFGPLLDAPWPKPDPAALEQSEITLVVQVNGKLRGDIVVPKEATKELIEATALANENVRKFTDGLSVKKVVVVPGKLVNIVVA</sequence>
<feature type="domain" description="Aminoacyl-tRNA synthetase class Ia" evidence="11">
    <location>
        <begin position="636"/>
        <end position="666"/>
    </location>
</feature>
<dbReference type="InterPro" id="IPR014729">
    <property type="entry name" value="Rossmann-like_a/b/a_fold"/>
</dbReference>
<dbReference type="InterPro" id="IPR009080">
    <property type="entry name" value="tRNAsynth_Ia_anticodon-bd"/>
</dbReference>
<keyword evidence="6 9" id="KW-0648">Protein biosynthesis</keyword>
<evidence type="ECO:0000256" key="4">
    <source>
        <dbReference type="ARBA" id="ARBA00022741"/>
    </source>
</evidence>
<accession>A0ABV7H1B0</accession>
<dbReference type="SUPFAM" id="SSF50677">
    <property type="entry name" value="ValRS/IleRS/LeuRS editing domain"/>
    <property type="match status" value="1"/>
</dbReference>
<evidence type="ECO:0000256" key="5">
    <source>
        <dbReference type="ARBA" id="ARBA00022840"/>
    </source>
</evidence>
<dbReference type="PROSITE" id="PS00178">
    <property type="entry name" value="AA_TRNA_LIGASE_I"/>
    <property type="match status" value="1"/>
</dbReference>
<evidence type="ECO:0000256" key="9">
    <source>
        <dbReference type="HAMAP-Rule" id="MF_00049"/>
    </source>
</evidence>
<dbReference type="RefSeq" id="WP_377300648.1">
    <property type="nucleotide sequence ID" value="NZ_CP180191.1"/>
</dbReference>
<dbReference type="CDD" id="cd07958">
    <property type="entry name" value="Anticodon_Ia_Leu_BEm"/>
    <property type="match status" value="1"/>
</dbReference>
<dbReference type="GO" id="GO:0004823">
    <property type="term" value="F:leucine-tRNA ligase activity"/>
    <property type="evidence" value="ECO:0007669"/>
    <property type="project" value="UniProtKB-EC"/>
</dbReference>
<dbReference type="InterPro" id="IPR013155">
    <property type="entry name" value="M/V/L/I-tRNA-synth_anticd-bd"/>
</dbReference>
<comment type="subcellular location">
    <subcellularLocation>
        <location evidence="9">Cytoplasm</location>
    </subcellularLocation>
</comment>
<dbReference type="PANTHER" id="PTHR43740">
    <property type="entry name" value="LEUCYL-TRNA SYNTHETASE"/>
    <property type="match status" value="1"/>
</dbReference>
<keyword evidence="2 9" id="KW-0963">Cytoplasm</keyword>
<feature type="domain" description="Leucyl-tRNA synthetase editing" evidence="13">
    <location>
        <begin position="228"/>
        <end position="420"/>
    </location>
</feature>
<dbReference type="SUPFAM" id="SSF47323">
    <property type="entry name" value="Anticodon-binding domain of a subclass of class I aminoacyl-tRNA synthetases"/>
    <property type="match status" value="1"/>
</dbReference>
<dbReference type="Pfam" id="PF13603">
    <property type="entry name" value="tRNA-synt_1_2"/>
    <property type="match status" value="1"/>
</dbReference>
<dbReference type="NCBIfam" id="TIGR00396">
    <property type="entry name" value="leuS_bact"/>
    <property type="match status" value="1"/>
</dbReference>
<dbReference type="EMBL" id="JBHRTI010000003">
    <property type="protein sequence ID" value="MFC3146376.1"/>
    <property type="molecule type" value="Genomic_DNA"/>
</dbReference>
<feature type="domain" description="Methionyl/Valyl/Leucyl/Isoleucyl-tRNA synthetase anticodon-binding" evidence="12">
    <location>
        <begin position="723"/>
        <end position="846"/>
    </location>
</feature>
<dbReference type="Gene3D" id="1.10.730.10">
    <property type="entry name" value="Isoleucyl-tRNA Synthetase, Domain 1"/>
    <property type="match status" value="1"/>
</dbReference>
<dbReference type="SUPFAM" id="SSF52374">
    <property type="entry name" value="Nucleotidylyl transferase"/>
    <property type="match status" value="1"/>
</dbReference>
<protein>
    <recommendedName>
        <fullName evidence="9">Leucine--tRNA ligase</fullName>
        <ecNumber evidence="9">6.1.1.4</ecNumber>
    </recommendedName>
    <alternativeName>
        <fullName evidence="9">Leucyl-tRNA synthetase</fullName>
        <shortName evidence="9">LeuRS</shortName>
    </alternativeName>
</protein>
<feature type="binding site" evidence="9">
    <location>
        <position position="640"/>
    </location>
    <ligand>
        <name>ATP</name>
        <dbReference type="ChEBI" id="CHEBI:30616"/>
    </ligand>
</feature>
<dbReference type="InterPro" id="IPR002302">
    <property type="entry name" value="Leu-tRNA-ligase"/>
</dbReference>
<dbReference type="Gene3D" id="2.20.28.290">
    <property type="match status" value="1"/>
</dbReference>
<dbReference type="Proteomes" id="UP001595556">
    <property type="component" value="Unassembled WGS sequence"/>
</dbReference>
<evidence type="ECO:0000256" key="8">
    <source>
        <dbReference type="ARBA" id="ARBA00047469"/>
    </source>
</evidence>
<evidence type="ECO:0000256" key="6">
    <source>
        <dbReference type="ARBA" id="ARBA00022917"/>
    </source>
</evidence>
<evidence type="ECO:0000256" key="1">
    <source>
        <dbReference type="ARBA" id="ARBA00005594"/>
    </source>
</evidence>
<evidence type="ECO:0000259" key="13">
    <source>
        <dbReference type="Pfam" id="PF13603"/>
    </source>
</evidence>
<evidence type="ECO:0000259" key="11">
    <source>
        <dbReference type="Pfam" id="PF00133"/>
    </source>
</evidence>
<feature type="domain" description="Aminoacyl-tRNA synthetase class Ia" evidence="11">
    <location>
        <begin position="14"/>
        <end position="171"/>
    </location>
</feature>
<keyword evidence="7 9" id="KW-0030">Aminoacyl-tRNA synthetase</keyword>
<dbReference type="Gene3D" id="3.40.50.620">
    <property type="entry name" value="HUPs"/>
    <property type="match status" value="2"/>
</dbReference>
<gene>
    <name evidence="9 14" type="primary">leuS</name>
    <name evidence="14" type="ORF">ACFOEN_01825</name>
</gene>
<reference evidence="15" key="1">
    <citation type="journal article" date="2019" name="Int. J. Syst. Evol. Microbiol.">
        <title>The Global Catalogue of Microorganisms (GCM) 10K type strain sequencing project: providing services to taxonomists for standard genome sequencing and annotation.</title>
        <authorList>
            <consortium name="The Broad Institute Genomics Platform"/>
            <consortium name="The Broad Institute Genome Sequencing Center for Infectious Disease"/>
            <person name="Wu L."/>
            <person name="Ma J."/>
        </authorList>
    </citation>
    <scope>NUCLEOTIDE SEQUENCE [LARGE SCALE GENOMIC DNA]</scope>
    <source>
        <strain evidence="15">KCTC 52168</strain>
    </source>
</reference>
<dbReference type="InterPro" id="IPR002300">
    <property type="entry name" value="aa-tRNA-synth_Ia"/>
</dbReference>
<evidence type="ECO:0000313" key="14">
    <source>
        <dbReference type="EMBL" id="MFC3146376.1"/>
    </source>
</evidence>
<dbReference type="Pfam" id="PF08264">
    <property type="entry name" value="Anticodon_1"/>
    <property type="match status" value="1"/>
</dbReference>
<feature type="short sequence motif" description="'HIGH' region" evidence="9">
    <location>
        <begin position="42"/>
        <end position="52"/>
    </location>
</feature>
<keyword evidence="4 9" id="KW-0547">Nucleotide-binding</keyword>
<dbReference type="Gene3D" id="3.10.20.590">
    <property type="match status" value="1"/>
</dbReference>
<evidence type="ECO:0000256" key="7">
    <source>
        <dbReference type="ARBA" id="ARBA00023146"/>
    </source>
</evidence>
<keyword evidence="15" id="KW-1185">Reference proteome</keyword>